<evidence type="ECO:0000313" key="4">
    <source>
        <dbReference type="Proteomes" id="UP000298663"/>
    </source>
</evidence>
<evidence type="ECO:0000313" key="3">
    <source>
        <dbReference type="EMBL" id="TMS35919.1"/>
    </source>
</evidence>
<keyword evidence="2" id="KW-0472">Membrane</keyword>
<name>A0A4U8UTG4_STECR</name>
<sequence length="234" mass="26598">MGTFTTGATCHPSLTQRILGQTTSSASVAERAKLGKSCKVHSEPKVGFLQNEEFLRHRDMSLRNGFWLRLVLACSSFVFLITVYSHYGNGNFNFDYRELQEKLEKCKTNGDSLFAQVEVMFEHKKRMEGLLEKLKNSTAAEIANLRYQLLKCDEKSKSLQFSLLSCSKQQQEASKSDCSDFNQTRRALDAEKRKNEELQLQVEDLKKKLQQEDTKGKNIQTTTSVPPKVHASCS</sequence>
<comment type="caution">
    <text evidence="3">The sequence shown here is derived from an EMBL/GenBank/DDBJ whole genome shotgun (WGS) entry which is preliminary data.</text>
</comment>
<keyword evidence="4" id="KW-1185">Reference proteome</keyword>
<dbReference type="EMBL" id="AZBU02000001">
    <property type="protein sequence ID" value="TMS35919.1"/>
    <property type="molecule type" value="Genomic_DNA"/>
</dbReference>
<dbReference type="Proteomes" id="UP000298663">
    <property type="component" value="Chromosome X"/>
</dbReference>
<feature type="transmembrane region" description="Helical" evidence="2">
    <location>
        <begin position="66"/>
        <end position="87"/>
    </location>
</feature>
<accession>A0A4U8UTG4</accession>
<proteinExistence type="predicted"/>
<reference evidence="3 4" key="1">
    <citation type="journal article" date="2015" name="Genome Biol.">
        <title>Comparative genomics of Steinernema reveals deeply conserved gene regulatory networks.</title>
        <authorList>
            <person name="Dillman A.R."/>
            <person name="Macchietto M."/>
            <person name="Porter C.F."/>
            <person name="Rogers A."/>
            <person name="Williams B."/>
            <person name="Antoshechkin I."/>
            <person name="Lee M.M."/>
            <person name="Goodwin Z."/>
            <person name="Lu X."/>
            <person name="Lewis E.E."/>
            <person name="Goodrich-Blair H."/>
            <person name="Stock S.P."/>
            <person name="Adams B.J."/>
            <person name="Sternberg P.W."/>
            <person name="Mortazavi A."/>
        </authorList>
    </citation>
    <scope>NUCLEOTIDE SEQUENCE [LARGE SCALE GENOMIC DNA]</scope>
    <source>
        <strain evidence="3 4">ALL</strain>
    </source>
</reference>
<evidence type="ECO:0000256" key="2">
    <source>
        <dbReference type="SAM" id="Phobius"/>
    </source>
</evidence>
<feature type="region of interest" description="Disordered" evidence="1">
    <location>
        <begin position="209"/>
        <end position="234"/>
    </location>
</feature>
<reference evidence="3 4" key="2">
    <citation type="journal article" date="2019" name="G3 (Bethesda)">
        <title>Hybrid Assembly of the Genome of the Entomopathogenic Nematode Steinernema carpocapsae Identifies the X-Chromosome.</title>
        <authorList>
            <person name="Serra L."/>
            <person name="Macchietto M."/>
            <person name="Macias-Munoz A."/>
            <person name="McGill C.J."/>
            <person name="Rodriguez I.M."/>
            <person name="Rodriguez B."/>
            <person name="Murad R."/>
            <person name="Mortazavi A."/>
        </authorList>
    </citation>
    <scope>NUCLEOTIDE SEQUENCE [LARGE SCALE GENOMIC DNA]</scope>
    <source>
        <strain evidence="3 4">ALL</strain>
    </source>
</reference>
<gene>
    <name evidence="3" type="ORF">L596_003208</name>
</gene>
<dbReference type="AlphaFoldDB" id="A0A4U8UTG4"/>
<protein>
    <submittedName>
        <fullName evidence="3">Uncharacterized protein</fullName>
    </submittedName>
</protein>
<dbReference type="OrthoDB" id="10526060at2759"/>
<evidence type="ECO:0000256" key="1">
    <source>
        <dbReference type="SAM" id="MobiDB-lite"/>
    </source>
</evidence>
<keyword evidence="2" id="KW-0812">Transmembrane</keyword>
<organism evidence="3 4">
    <name type="scientific">Steinernema carpocapsae</name>
    <name type="common">Entomopathogenic nematode</name>
    <dbReference type="NCBI Taxonomy" id="34508"/>
    <lineage>
        <taxon>Eukaryota</taxon>
        <taxon>Metazoa</taxon>
        <taxon>Ecdysozoa</taxon>
        <taxon>Nematoda</taxon>
        <taxon>Chromadorea</taxon>
        <taxon>Rhabditida</taxon>
        <taxon>Tylenchina</taxon>
        <taxon>Panagrolaimomorpha</taxon>
        <taxon>Strongyloidoidea</taxon>
        <taxon>Steinernematidae</taxon>
        <taxon>Steinernema</taxon>
    </lineage>
</organism>
<keyword evidence="2" id="KW-1133">Transmembrane helix</keyword>
<dbReference type="EMBL" id="CM016762">
    <property type="protein sequence ID" value="TMS35919.1"/>
    <property type="molecule type" value="Genomic_DNA"/>
</dbReference>